<keyword evidence="1 2" id="KW-0727">SH2 domain</keyword>
<dbReference type="InterPro" id="IPR036860">
    <property type="entry name" value="SH2_dom_sf"/>
</dbReference>
<feature type="compositionally biased region" description="Pro residues" evidence="3">
    <location>
        <begin position="323"/>
        <end position="349"/>
    </location>
</feature>
<feature type="compositionally biased region" description="Pro residues" evidence="3">
    <location>
        <begin position="542"/>
        <end position="554"/>
    </location>
</feature>
<dbReference type="InterPro" id="IPR000980">
    <property type="entry name" value="SH2"/>
</dbReference>
<sequence length="742" mass="82315">MSRQPPRRMLPIPDGDAPKSGRPPPPLPADDTGTPPPVPGRRLPPPVPPPESDRHSDSSYESDSDFDADSEESYEKMREKLSPPAIPNRGYRQRDDFPSPPSTPRSVITPPPGRSLDTSPRPPPPSRNLPTLPTVPSGRRGPPQVPTKDEPEEVYDDGETGEIYEDDFAEPEDVYDDGEVGEEEYHEPEIDKPPPLPAAPRRDLPPPPPQSSRPPPPLPEPVQDVYEVEPEPDPVPKRDLEEGDDNIYEMEPTVSDIVPEAPPEIPNRPLMNAPQETYELDEEFEQENYDEFSVEEEPAEVYDEFDQGEPCEVYEAVNDSPNPALPGRPVPPPPPSIPSHSKPTPPPPMSKATQPKPTPKPSGGGPMGIDLSAITNIKLKKVGVPLEDRPKPPDSDKIYNEEGGVKSAFEKFKQKEPVAQMDFRSILSKTKNNVPQREFGNKSVEKTLPPTPLKPPVNKWGQIRAQCDIDRPEPPPAVSKSLPPVPHKPSEVEPTSSHPAFSLPGRQRHPENEVLHADLPAPSVRLSPLPDPIPRKEALIPPKEPPPNLTPPIPATRRSPSPSKESPPLPPPVKSDKPPPVPYSQVKPTSTVTNGARMGIQEDKPPSEDEDDTDDIYDDAFSNRDPLLGEPWYFKSLKDRKTGDRLLRKVGKDGTFLIRESTKQGHVQPYTMMVLYQNNIYNLKVRVRPDGKMALGEEKPDEMAFMDVQKLVKYHRETEVILVGNTGQHKTLLKQSPPQNAM</sequence>
<feature type="compositionally biased region" description="Basic and acidic residues" evidence="3">
    <location>
        <begin position="386"/>
        <end position="402"/>
    </location>
</feature>
<name>A0A8B8ESE5_CRAVI</name>
<evidence type="ECO:0000259" key="4">
    <source>
        <dbReference type="PROSITE" id="PS50001"/>
    </source>
</evidence>
<dbReference type="RefSeq" id="XP_022342678.1">
    <property type="nucleotide sequence ID" value="XM_022486970.1"/>
</dbReference>
<dbReference type="GO" id="GO:0005737">
    <property type="term" value="C:cytoplasm"/>
    <property type="evidence" value="ECO:0007669"/>
    <property type="project" value="UniProtKB-ARBA"/>
</dbReference>
<dbReference type="InterPro" id="IPR051751">
    <property type="entry name" value="Immunoreceptor_sig_adapters"/>
</dbReference>
<accession>A0A8B8ESE5</accession>
<dbReference type="Proteomes" id="UP000694844">
    <property type="component" value="Chromosome 5"/>
</dbReference>
<feature type="compositionally biased region" description="Pro residues" evidence="3">
    <location>
        <begin position="21"/>
        <end position="50"/>
    </location>
</feature>
<evidence type="ECO:0000256" key="1">
    <source>
        <dbReference type="ARBA" id="ARBA00022999"/>
    </source>
</evidence>
<feature type="compositionally biased region" description="Acidic residues" evidence="3">
    <location>
        <begin position="150"/>
        <end position="186"/>
    </location>
</feature>
<gene>
    <name evidence="6" type="primary">LOC111136258</name>
</gene>
<feature type="region of interest" description="Disordered" evidence="3">
    <location>
        <begin position="305"/>
        <end position="402"/>
    </location>
</feature>
<dbReference type="SUPFAM" id="SSF55550">
    <property type="entry name" value="SH2 domain"/>
    <property type="match status" value="1"/>
</dbReference>
<dbReference type="PROSITE" id="PS50001">
    <property type="entry name" value="SH2"/>
    <property type="match status" value="1"/>
</dbReference>
<dbReference type="GO" id="GO:0007169">
    <property type="term" value="P:cell surface receptor protein tyrosine kinase signaling pathway"/>
    <property type="evidence" value="ECO:0007669"/>
    <property type="project" value="TreeGrafter"/>
</dbReference>
<dbReference type="GO" id="GO:0035556">
    <property type="term" value="P:intracellular signal transduction"/>
    <property type="evidence" value="ECO:0007669"/>
    <property type="project" value="TreeGrafter"/>
</dbReference>
<dbReference type="Pfam" id="PF00017">
    <property type="entry name" value="SH2"/>
    <property type="match status" value="1"/>
</dbReference>
<feature type="compositionally biased region" description="Low complexity" evidence="3">
    <location>
        <begin position="555"/>
        <end position="564"/>
    </location>
</feature>
<dbReference type="SMART" id="SM00252">
    <property type="entry name" value="SH2"/>
    <property type="match status" value="1"/>
</dbReference>
<dbReference type="AlphaFoldDB" id="A0A8B8ESE5"/>
<organism evidence="5 6">
    <name type="scientific">Crassostrea virginica</name>
    <name type="common">Eastern oyster</name>
    <dbReference type="NCBI Taxonomy" id="6565"/>
    <lineage>
        <taxon>Eukaryota</taxon>
        <taxon>Metazoa</taxon>
        <taxon>Spiralia</taxon>
        <taxon>Lophotrochozoa</taxon>
        <taxon>Mollusca</taxon>
        <taxon>Bivalvia</taxon>
        <taxon>Autobranchia</taxon>
        <taxon>Pteriomorphia</taxon>
        <taxon>Ostreida</taxon>
        <taxon>Ostreoidea</taxon>
        <taxon>Ostreidae</taxon>
        <taxon>Crassostrea</taxon>
    </lineage>
</organism>
<dbReference type="GeneID" id="111136258"/>
<feature type="region of interest" description="Disordered" evidence="3">
    <location>
        <begin position="426"/>
        <end position="616"/>
    </location>
</feature>
<feature type="compositionally biased region" description="Acidic residues" evidence="3">
    <location>
        <begin position="60"/>
        <end position="72"/>
    </location>
</feature>
<protein>
    <submittedName>
        <fullName evidence="6">Leucine-rich repeat extensin-like protein 5 isoform X1</fullName>
    </submittedName>
</protein>
<feature type="compositionally biased region" description="Pro residues" evidence="3">
    <location>
        <begin position="205"/>
        <end position="220"/>
    </location>
</feature>
<feature type="domain" description="SH2" evidence="4">
    <location>
        <begin position="632"/>
        <end position="736"/>
    </location>
</feature>
<evidence type="ECO:0000313" key="6">
    <source>
        <dbReference type="RefSeq" id="XP_022342678.1"/>
    </source>
</evidence>
<proteinExistence type="predicted"/>
<dbReference type="PANTHER" id="PTHR14098:SF14">
    <property type="entry name" value="SH2 DOMAIN-CONTAINING PROTEIN"/>
    <property type="match status" value="1"/>
</dbReference>
<evidence type="ECO:0000256" key="3">
    <source>
        <dbReference type="SAM" id="MobiDB-lite"/>
    </source>
</evidence>
<dbReference type="Gene3D" id="3.30.505.10">
    <property type="entry name" value="SH2 domain"/>
    <property type="match status" value="1"/>
</dbReference>
<keyword evidence="5" id="KW-1185">Reference proteome</keyword>
<evidence type="ECO:0000256" key="2">
    <source>
        <dbReference type="PROSITE-ProRule" id="PRU00191"/>
    </source>
</evidence>
<reference evidence="6" key="1">
    <citation type="submission" date="2025-08" db="UniProtKB">
        <authorList>
            <consortium name="RefSeq"/>
        </authorList>
    </citation>
    <scope>IDENTIFICATION</scope>
    <source>
        <tissue evidence="6">Whole sample</tissue>
    </source>
</reference>
<dbReference type="KEGG" id="cvn:111136258"/>
<dbReference type="PANTHER" id="PTHR14098">
    <property type="entry name" value="SH2 DOMAIN CONTAINING PROTEIN"/>
    <property type="match status" value="1"/>
</dbReference>
<dbReference type="OrthoDB" id="10044490at2759"/>
<evidence type="ECO:0000313" key="5">
    <source>
        <dbReference type="Proteomes" id="UP000694844"/>
    </source>
</evidence>
<feature type="compositionally biased region" description="Pro residues" evidence="3">
    <location>
        <begin position="98"/>
        <end position="113"/>
    </location>
</feature>
<feature type="region of interest" description="Disordered" evidence="3">
    <location>
        <begin position="1"/>
        <end position="245"/>
    </location>
</feature>
<feature type="compositionally biased region" description="Pro residues" evidence="3">
    <location>
        <begin position="565"/>
        <end position="582"/>
    </location>
</feature>